<dbReference type="SUPFAM" id="SSF51182">
    <property type="entry name" value="RmlC-like cupins"/>
    <property type="match status" value="1"/>
</dbReference>
<dbReference type="InterPro" id="IPR011051">
    <property type="entry name" value="RmlC_Cupin_sf"/>
</dbReference>
<keyword evidence="2" id="KW-0413">Isomerase</keyword>
<dbReference type="EMBL" id="FNVO01000003">
    <property type="protein sequence ID" value="SEG16915.1"/>
    <property type="molecule type" value="Genomic_DNA"/>
</dbReference>
<dbReference type="AlphaFoldDB" id="A0A1H5XZE9"/>
<dbReference type="GO" id="GO:0016853">
    <property type="term" value="F:isomerase activity"/>
    <property type="evidence" value="ECO:0007669"/>
    <property type="project" value="UniProtKB-KW"/>
</dbReference>
<dbReference type="Pfam" id="PF01050">
    <property type="entry name" value="MannoseP_isomer"/>
    <property type="match status" value="1"/>
</dbReference>
<dbReference type="InterPro" id="IPR001538">
    <property type="entry name" value="Man6P_isomerase-2_C"/>
</dbReference>
<gene>
    <name evidence="2" type="ORF">SAMN04489712_103477</name>
</gene>
<dbReference type="RefSeq" id="WP_200827163.1">
    <property type="nucleotide sequence ID" value="NZ_FNVO01000003.1"/>
</dbReference>
<keyword evidence="3" id="KW-1185">Reference proteome</keyword>
<evidence type="ECO:0000259" key="1">
    <source>
        <dbReference type="Pfam" id="PF01050"/>
    </source>
</evidence>
<dbReference type="GO" id="GO:0005976">
    <property type="term" value="P:polysaccharide metabolic process"/>
    <property type="evidence" value="ECO:0007669"/>
    <property type="project" value="InterPro"/>
</dbReference>
<evidence type="ECO:0000313" key="2">
    <source>
        <dbReference type="EMBL" id="SEG16915.1"/>
    </source>
</evidence>
<proteinExistence type="predicted"/>
<organism evidence="2 3">
    <name type="scientific">Thermomonospora echinospora</name>
    <dbReference type="NCBI Taxonomy" id="1992"/>
    <lineage>
        <taxon>Bacteria</taxon>
        <taxon>Bacillati</taxon>
        <taxon>Actinomycetota</taxon>
        <taxon>Actinomycetes</taxon>
        <taxon>Streptosporangiales</taxon>
        <taxon>Thermomonosporaceae</taxon>
        <taxon>Thermomonospora</taxon>
    </lineage>
</organism>
<evidence type="ECO:0000313" key="3">
    <source>
        <dbReference type="Proteomes" id="UP000236723"/>
    </source>
</evidence>
<dbReference type="Proteomes" id="UP000236723">
    <property type="component" value="Unassembled WGS sequence"/>
</dbReference>
<reference evidence="3" key="1">
    <citation type="submission" date="2016-10" db="EMBL/GenBank/DDBJ databases">
        <authorList>
            <person name="Varghese N."/>
            <person name="Submissions S."/>
        </authorList>
    </citation>
    <scope>NUCLEOTIDE SEQUENCE [LARGE SCALE GENOMIC DNA]</scope>
    <source>
        <strain evidence="3">DSM 43163</strain>
    </source>
</reference>
<dbReference type="GO" id="GO:0016779">
    <property type="term" value="F:nucleotidyltransferase activity"/>
    <property type="evidence" value="ECO:0007669"/>
    <property type="project" value="InterPro"/>
</dbReference>
<sequence length="130" mass="14101">MSEAVVSPVQRVRTVPKPWGHEEIFALVEGRFCGKTLHVKAGHSLSLQYHEVKEEVIAVQSGNALVEVGPDATALTELRLGPGDSLHLPPGMVHRVTAIDDLVLLEASTTELDDVVRLEDRYGREGTSAP</sequence>
<protein>
    <submittedName>
        <fullName evidence="2">Mannose-6-phosphate isomerase, cupin superfamily</fullName>
    </submittedName>
</protein>
<accession>A0A1H5XZE9</accession>
<dbReference type="InterPro" id="IPR014710">
    <property type="entry name" value="RmlC-like_jellyroll"/>
</dbReference>
<feature type="domain" description="Mannose-6-phosphate isomerase type II C-terminal" evidence="1">
    <location>
        <begin position="10"/>
        <end position="120"/>
    </location>
</feature>
<name>A0A1H5XZE9_9ACTN</name>
<dbReference type="Gene3D" id="2.60.120.10">
    <property type="entry name" value="Jelly Rolls"/>
    <property type="match status" value="1"/>
</dbReference>